<proteinExistence type="predicted"/>
<feature type="transmembrane region" description="Helical" evidence="2">
    <location>
        <begin position="127"/>
        <end position="150"/>
    </location>
</feature>
<name>A0A2P6VMP4_9CHLO</name>
<dbReference type="AlphaFoldDB" id="A0A2P6VMP4"/>
<reference evidence="3 4" key="1">
    <citation type="journal article" date="2018" name="Plant J.">
        <title>Genome sequences of Chlorella sorokiniana UTEX 1602 and Micractinium conductrix SAG 241.80: implications to maltose excretion by a green alga.</title>
        <authorList>
            <person name="Arriola M.B."/>
            <person name="Velmurugan N."/>
            <person name="Zhang Y."/>
            <person name="Plunkett M.H."/>
            <person name="Hondzo H."/>
            <person name="Barney B.M."/>
        </authorList>
    </citation>
    <scope>NUCLEOTIDE SEQUENCE [LARGE SCALE GENOMIC DNA]</scope>
    <source>
        <strain evidence="3 4">SAG 241.80</strain>
    </source>
</reference>
<evidence type="ECO:0000256" key="1">
    <source>
        <dbReference type="SAM" id="MobiDB-lite"/>
    </source>
</evidence>
<feature type="transmembrane region" description="Helical" evidence="2">
    <location>
        <begin position="156"/>
        <end position="176"/>
    </location>
</feature>
<comment type="caution">
    <text evidence="3">The sequence shown here is derived from an EMBL/GenBank/DDBJ whole genome shotgun (WGS) entry which is preliminary data.</text>
</comment>
<gene>
    <name evidence="3" type="ORF">C2E20_1612</name>
</gene>
<accession>A0A2P6VMP4</accession>
<evidence type="ECO:0000256" key="2">
    <source>
        <dbReference type="SAM" id="Phobius"/>
    </source>
</evidence>
<feature type="transmembrane region" description="Helical" evidence="2">
    <location>
        <begin position="98"/>
        <end position="115"/>
    </location>
</feature>
<protein>
    <submittedName>
        <fullName evidence="3">Uncharacterized protein</fullName>
    </submittedName>
</protein>
<keyword evidence="4" id="KW-1185">Reference proteome</keyword>
<evidence type="ECO:0000313" key="4">
    <source>
        <dbReference type="Proteomes" id="UP000239649"/>
    </source>
</evidence>
<sequence>MPLRQQAEADAARLLRGSRGGDRSGGAAAGDARPAEEARLASPHTPSPAEMSQLWRRHRRERGQALARHDTIGACFFLAVIIAVRGIVGVLPRSYDEWQGGALLALTGVLMLGEFGSGSPFLTNMRLGVAFLLKITAATSTFFQVFTTTLLQVGSVVPHAGLVTDIISQLLFFVGLYMKLTLRSSSILRPMSRKPVCVLITTSAQFWLGVVPPLLLSVRRETTAALEFAQRHGIPDSDRRVRMYTWLRRATSLTDPLAARSTACLVAAFAAWAAIAWQHLKHAYPA</sequence>
<feature type="region of interest" description="Disordered" evidence="1">
    <location>
        <begin position="1"/>
        <end position="52"/>
    </location>
</feature>
<dbReference type="Proteomes" id="UP000239649">
    <property type="component" value="Unassembled WGS sequence"/>
</dbReference>
<keyword evidence="2" id="KW-0472">Membrane</keyword>
<feature type="transmembrane region" description="Helical" evidence="2">
    <location>
        <begin position="72"/>
        <end position="92"/>
    </location>
</feature>
<evidence type="ECO:0000313" key="3">
    <source>
        <dbReference type="EMBL" id="PSC75353.1"/>
    </source>
</evidence>
<organism evidence="3 4">
    <name type="scientific">Micractinium conductrix</name>
    <dbReference type="NCBI Taxonomy" id="554055"/>
    <lineage>
        <taxon>Eukaryota</taxon>
        <taxon>Viridiplantae</taxon>
        <taxon>Chlorophyta</taxon>
        <taxon>core chlorophytes</taxon>
        <taxon>Trebouxiophyceae</taxon>
        <taxon>Chlorellales</taxon>
        <taxon>Chlorellaceae</taxon>
        <taxon>Chlorella clade</taxon>
        <taxon>Micractinium</taxon>
    </lineage>
</organism>
<feature type="transmembrane region" description="Helical" evidence="2">
    <location>
        <begin position="257"/>
        <end position="277"/>
    </location>
</feature>
<keyword evidence="2" id="KW-0812">Transmembrane</keyword>
<keyword evidence="2" id="KW-1133">Transmembrane helix</keyword>
<dbReference type="EMBL" id="LHPF02000002">
    <property type="protein sequence ID" value="PSC75353.1"/>
    <property type="molecule type" value="Genomic_DNA"/>
</dbReference>